<sequence>MSTIVSKEAKQFLQSLKKYDKLLKTAILDRLEGAFQEKWANDSIYFQSILRQILSDQLENELVADLLSQHLILTSCLELSEAETLERDYIYVFFNEFQAHFSFKEDPQLDGYIRLWQHECLAAISAGSNIQQLLRQYFLPRLYNCDSPSWNTGFIKAQPCISGFRPNLASKWNYSYKFPIAIAPDMVYTENLSFYYLQKVFGHKPVSFGNILYAPAIYQMEAQALLFKETPQVQNFYDLLNQSKDELFISAIPSRYKPASNEVKEEEAKEKAGAVLRKNSVAQLILWGKSHLTPQGTLHILSDDKLASMNSWKKLRLHLQKSFSYIFIQEIAVEEGDTPLYLYSFTSQTQSLGQGIYYASLQDDTFIRVMAKADNWMDQEISTDENQLLLYSENGNGVFKYFYEGLQPKQEAWFTDFSPEVLRKKVAFYIRKEQEAQKSDPVLLAEQEASIQSRIASAQLLPLQVKPFIKKYLYLAPKVQKKPVEELKPFLIKDNPFICTSIEQQKLSVTASKALPHAKMFGSNKMSAFAMYAFDGVNKVDFNISDFAFERFFDRYGKNLEKHKQESDLSEEALEQLIETATVLDKLTKNLPVLNKYVQRLFEDPSEKEQYISFIKDTIKTMEAKVRQLSRGANERRKLLFEIAQHTSRLSKLLYQVDKKSVENSQKLEMLNKEHIFYYTYAVLCYQAKYENEKALASGNIPVIPFKKDFWHWANLGKELLKLDTLSGIAAYPLQSENIENPPNRQKKYLLDEAEGKMYLNGELMISGIPPEGFAFGFGKEKVLEAIADAFFEKKPRDKDLAQNFPPADFKKYLPTILMTIKQWCQAAGMKKQLFEQIAQTAQEEAKEVNNEEMSI</sequence>
<evidence type="ECO:0000313" key="2">
    <source>
        <dbReference type="EMBL" id="PWJ45019.1"/>
    </source>
</evidence>
<dbReference type="Pfam" id="PF18135">
    <property type="entry name" value="Type_ISP_C"/>
    <property type="match status" value="2"/>
</dbReference>
<dbReference type="AlphaFoldDB" id="A0A315ZII6"/>
<dbReference type="RefSeq" id="WP_109616475.1">
    <property type="nucleotide sequence ID" value="NZ_QGDO01000001.1"/>
</dbReference>
<gene>
    <name evidence="2" type="ORF">BC781_1011417</name>
</gene>
<dbReference type="InterPro" id="IPR041635">
    <property type="entry name" value="Type_ISP_LLaBIII_C"/>
</dbReference>
<organism evidence="2 3">
    <name type="scientific">Sediminitomix flava</name>
    <dbReference type="NCBI Taxonomy" id="379075"/>
    <lineage>
        <taxon>Bacteria</taxon>
        <taxon>Pseudomonadati</taxon>
        <taxon>Bacteroidota</taxon>
        <taxon>Cytophagia</taxon>
        <taxon>Cytophagales</taxon>
        <taxon>Flammeovirgaceae</taxon>
        <taxon>Sediminitomix</taxon>
    </lineage>
</organism>
<feature type="domain" description="Type ISP restriction-modification enzyme LLaBIII C-terminal specificity" evidence="1">
    <location>
        <begin position="398"/>
        <end position="559"/>
    </location>
</feature>
<comment type="caution">
    <text evidence="2">The sequence shown here is derived from an EMBL/GenBank/DDBJ whole genome shotgun (WGS) entry which is preliminary data.</text>
</comment>
<reference evidence="2 3" key="1">
    <citation type="submission" date="2018-03" db="EMBL/GenBank/DDBJ databases">
        <title>Genomic Encyclopedia of Archaeal and Bacterial Type Strains, Phase II (KMG-II): from individual species to whole genera.</title>
        <authorList>
            <person name="Goeker M."/>
        </authorList>
    </citation>
    <scope>NUCLEOTIDE SEQUENCE [LARGE SCALE GENOMIC DNA]</scope>
    <source>
        <strain evidence="2 3">DSM 28229</strain>
    </source>
</reference>
<dbReference type="EMBL" id="QGDO01000001">
    <property type="protein sequence ID" value="PWJ45019.1"/>
    <property type="molecule type" value="Genomic_DNA"/>
</dbReference>
<proteinExistence type="predicted"/>
<keyword evidence="3" id="KW-1185">Reference proteome</keyword>
<protein>
    <recommendedName>
        <fullName evidence="1">Type ISP restriction-modification enzyme LLaBIII C-terminal specificity domain-containing protein</fullName>
    </recommendedName>
</protein>
<feature type="domain" description="Type ISP restriction-modification enzyme LLaBIII C-terminal specificity" evidence="1">
    <location>
        <begin position="660"/>
        <end position="807"/>
    </location>
</feature>
<name>A0A315ZII6_SEDFL</name>
<evidence type="ECO:0000313" key="3">
    <source>
        <dbReference type="Proteomes" id="UP000245535"/>
    </source>
</evidence>
<dbReference type="Proteomes" id="UP000245535">
    <property type="component" value="Unassembled WGS sequence"/>
</dbReference>
<evidence type="ECO:0000259" key="1">
    <source>
        <dbReference type="Pfam" id="PF18135"/>
    </source>
</evidence>
<dbReference type="OrthoDB" id="9759819at2"/>
<accession>A0A315ZII6</accession>